<dbReference type="Proteomes" id="UP000315252">
    <property type="component" value="Unassembled WGS sequence"/>
</dbReference>
<dbReference type="Gene3D" id="3.40.50.2000">
    <property type="entry name" value="Glycogen Phosphorylase B"/>
    <property type="match status" value="2"/>
</dbReference>
<evidence type="ECO:0000259" key="2">
    <source>
        <dbReference type="Pfam" id="PF13439"/>
    </source>
</evidence>
<dbReference type="GO" id="GO:0016757">
    <property type="term" value="F:glycosyltransferase activity"/>
    <property type="evidence" value="ECO:0007669"/>
    <property type="project" value="InterPro"/>
</dbReference>
<dbReference type="InterPro" id="IPR050194">
    <property type="entry name" value="Glycosyltransferase_grp1"/>
</dbReference>
<dbReference type="OrthoDB" id="9790710at2"/>
<accession>A0A545U1K2</accession>
<dbReference type="EMBL" id="VHSH01000001">
    <property type="protein sequence ID" value="TQV83326.1"/>
    <property type="molecule type" value="Genomic_DNA"/>
</dbReference>
<comment type="caution">
    <text evidence="3">The sequence shown here is derived from an EMBL/GenBank/DDBJ whole genome shotgun (WGS) entry which is preliminary data.</text>
</comment>
<feature type="domain" description="Glycosyltransferase subfamily 4-like N-terminal" evidence="2">
    <location>
        <begin position="26"/>
        <end position="225"/>
    </location>
</feature>
<dbReference type="Pfam" id="PF13439">
    <property type="entry name" value="Glyco_transf_4"/>
    <property type="match status" value="1"/>
</dbReference>
<proteinExistence type="predicted"/>
<reference evidence="3 4" key="1">
    <citation type="submission" date="2019-06" db="EMBL/GenBank/DDBJ databases">
        <title>Whole genome sequence for Rhodospirillaceae sp. R148.</title>
        <authorList>
            <person name="Wang G."/>
        </authorList>
    </citation>
    <scope>NUCLEOTIDE SEQUENCE [LARGE SCALE GENOMIC DNA]</scope>
    <source>
        <strain evidence="3 4">R148</strain>
    </source>
</reference>
<dbReference type="SUPFAM" id="SSF53756">
    <property type="entry name" value="UDP-Glycosyltransferase/glycogen phosphorylase"/>
    <property type="match status" value="1"/>
</dbReference>
<gene>
    <name evidence="3" type="ORF">FKG95_01635</name>
</gene>
<protein>
    <submittedName>
        <fullName evidence="3">Glycosyltransferase</fullName>
    </submittedName>
</protein>
<dbReference type="AlphaFoldDB" id="A0A545U1K2"/>
<dbReference type="PANTHER" id="PTHR45947:SF14">
    <property type="entry name" value="SLL1723 PROTEIN"/>
    <property type="match status" value="1"/>
</dbReference>
<dbReference type="PANTHER" id="PTHR45947">
    <property type="entry name" value="SULFOQUINOVOSYL TRANSFERASE SQD2"/>
    <property type="match status" value="1"/>
</dbReference>
<feature type="domain" description="Glycosyl transferase family 1" evidence="1">
    <location>
        <begin position="237"/>
        <end position="395"/>
    </location>
</feature>
<evidence type="ECO:0000259" key="1">
    <source>
        <dbReference type="Pfam" id="PF00534"/>
    </source>
</evidence>
<keyword evidence="4" id="KW-1185">Reference proteome</keyword>
<sequence>MRGRPMPETQPLRIGYILKRFPRLSETFILNEILALERAGVEVEIFSLLRPPKEDHHALLSELKASVTYLPSSVSAARLTLKTGVEAEAGSLPDFYDELEASPPLLSGKSPQDVALLHLKAGLIAFLAHRRGIRHFHAHFGSDAATAALLSSRLTGGRFSYTAHARDIYHTYVSPLKDAQMRRAKMMEAEFLVTVSDYNAKYLRKLCPEAAHRVHRLYNGIDLTRFVPDREARRRGRIISVGRFIEKKGFPILIEACRILRDRGHAFDCLILGDGPTRGELEAQIKQLGLMNEVRLGGALPQERLIAEMKTGAMVTLPCIVSESGDRDGLPTVLLEAMALGLPVVTTTVSGGPEIVVDGETGQLCPPGNPSALAAALESLLDAPERAAEMGAAGRIRAECLFDLEKNVASLRALFEDALAPEATMAKAAS</sequence>
<organism evidence="3 4">
    <name type="scientific">Denitrobaculum tricleocarpae</name>
    <dbReference type="NCBI Taxonomy" id="2591009"/>
    <lineage>
        <taxon>Bacteria</taxon>
        <taxon>Pseudomonadati</taxon>
        <taxon>Pseudomonadota</taxon>
        <taxon>Alphaproteobacteria</taxon>
        <taxon>Rhodospirillales</taxon>
        <taxon>Rhodospirillaceae</taxon>
        <taxon>Denitrobaculum</taxon>
    </lineage>
</organism>
<dbReference type="InterPro" id="IPR028098">
    <property type="entry name" value="Glyco_trans_4-like_N"/>
</dbReference>
<dbReference type="InterPro" id="IPR001296">
    <property type="entry name" value="Glyco_trans_1"/>
</dbReference>
<evidence type="ECO:0000313" key="3">
    <source>
        <dbReference type="EMBL" id="TQV83326.1"/>
    </source>
</evidence>
<keyword evidence="3" id="KW-0808">Transferase</keyword>
<name>A0A545U1K2_9PROT</name>
<evidence type="ECO:0000313" key="4">
    <source>
        <dbReference type="Proteomes" id="UP000315252"/>
    </source>
</evidence>
<dbReference type="Pfam" id="PF00534">
    <property type="entry name" value="Glycos_transf_1"/>
    <property type="match status" value="1"/>
</dbReference>